<sequence>MNILNTIKTYRGLLTTASFLTLSTGSFLAINQKDKVLCEENKVPTPLNNQQQQYFNASRSKLDPITRSDIAKEIISWKEKCTVPGISVCVMSKNQTVFREAYGYSDIENGVVMNTSSKLRIASISKTLTSVAIGLLMEDNLLKLDDHINKFVPNFPKHPNFPEVEITVGHLASHLSGIRHYLKGEKSEFYSVKQYKSAKEFNPFNHSDPLEIFISNPWIEKISTTKPGALFHYSTFGYTLLGAIIENISGTDYKSFMRTRVFNRCGMYNIFADEHNVIIPNRSKQYTLRPLDKTNIDRMELMNTDFTNSSYKWAGGGWISTAEDICRFGSTLISGKLLKPETINTLFTPLKTTEGVETNYGFGWMNLKNNLIDNDNDNPNILDQDNKIIFHTGHAMGGATVLVLLPKEQIVVCVLANQEKIVGIQDLGFKIARLVSKSEKN</sequence>
<dbReference type="PANTHER" id="PTHR46520:SF1">
    <property type="entry name" value="SERINE BETA-LACTAMASE-LIKE PROTEIN LACTB, MITOCHONDRIAL"/>
    <property type="match status" value="1"/>
</dbReference>
<gene>
    <name evidence="2" type="ORF">CYY_009367</name>
</gene>
<dbReference type="GO" id="GO:0005739">
    <property type="term" value="C:mitochondrion"/>
    <property type="evidence" value="ECO:0007669"/>
    <property type="project" value="TreeGrafter"/>
</dbReference>
<evidence type="ECO:0000313" key="3">
    <source>
        <dbReference type="Proteomes" id="UP000695562"/>
    </source>
</evidence>
<dbReference type="InterPro" id="IPR001466">
    <property type="entry name" value="Beta-lactam-related"/>
</dbReference>
<dbReference type="GO" id="GO:0008233">
    <property type="term" value="F:peptidase activity"/>
    <property type="evidence" value="ECO:0007669"/>
    <property type="project" value="TreeGrafter"/>
</dbReference>
<dbReference type="PANTHER" id="PTHR46520">
    <property type="entry name" value="SERINE BETA-LACTAMASE-LIKE PROTEIN LACTB, MITOCHONDRIAL"/>
    <property type="match status" value="1"/>
</dbReference>
<dbReference type="Gene3D" id="3.40.710.10">
    <property type="entry name" value="DD-peptidase/beta-lactamase superfamily"/>
    <property type="match status" value="1"/>
</dbReference>
<evidence type="ECO:0000313" key="2">
    <source>
        <dbReference type="EMBL" id="KAF2069314.1"/>
    </source>
</evidence>
<dbReference type="EMBL" id="AJWJ01000690">
    <property type="protein sequence ID" value="KAF2069314.1"/>
    <property type="molecule type" value="Genomic_DNA"/>
</dbReference>
<dbReference type="InterPro" id="IPR052794">
    <property type="entry name" value="Mito_Ser_Protease_LACTB"/>
</dbReference>
<dbReference type="AlphaFoldDB" id="A0A8J4V311"/>
<protein>
    <recommendedName>
        <fullName evidence="1">Beta-lactamase-related domain-containing protein</fullName>
    </recommendedName>
</protein>
<proteinExistence type="predicted"/>
<dbReference type="Pfam" id="PF00144">
    <property type="entry name" value="Beta-lactamase"/>
    <property type="match status" value="1"/>
</dbReference>
<dbReference type="InterPro" id="IPR012338">
    <property type="entry name" value="Beta-lactam/transpept-like"/>
</dbReference>
<dbReference type="OrthoDB" id="5946976at2759"/>
<dbReference type="GO" id="GO:0019216">
    <property type="term" value="P:regulation of lipid metabolic process"/>
    <property type="evidence" value="ECO:0007669"/>
    <property type="project" value="TreeGrafter"/>
</dbReference>
<dbReference type="SUPFAM" id="SSF56601">
    <property type="entry name" value="beta-lactamase/transpeptidase-like"/>
    <property type="match status" value="1"/>
</dbReference>
<dbReference type="GO" id="GO:0006508">
    <property type="term" value="P:proteolysis"/>
    <property type="evidence" value="ECO:0007669"/>
    <property type="project" value="TreeGrafter"/>
</dbReference>
<dbReference type="Proteomes" id="UP000695562">
    <property type="component" value="Unassembled WGS sequence"/>
</dbReference>
<feature type="domain" description="Beta-lactamase-related" evidence="1">
    <location>
        <begin position="81"/>
        <end position="420"/>
    </location>
</feature>
<comment type="caution">
    <text evidence="2">The sequence shown here is derived from an EMBL/GenBank/DDBJ whole genome shotgun (WGS) entry which is preliminary data.</text>
</comment>
<keyword evidence="3" id="KW-1185">Reference proteome</keyword>
<name>A0A8J4V311_9MYCE</name>
<reference evidence="2" key="1">
    <citation type="submission" date="2020-01" db="EMBL/GenBank/DDBJ databases">
        <title>Development of genomics and gene disruption for Polysphondylium violaceum indicates a role for the polyketide synthase stlB in stalk morphogenesis.</title>
        <authorList>
            <person name="Narita B."/>
            <person name="Kawabe Y."/>
            <person name="Kin K."/>
            <person name="Saito T."/>
            <person name="Gibbs R."/>
            <person name="Kuspa A."/>
            <person name="Muzny D."/>
            <person name="Queller D."/>
            <person name="Richards S."/>
            <person name="Strassman J."/>
            <person name="Sucgang R."/>
            <person name="Worley K."/>
            <person name="Schaap P."/>
        </authorList>
    </citation>
    <scope>NUCLEOTIDE SEQUENCE</scope>
    <source>
        <strain evidence="2">QSvi11</strain>
    </source>
</reference>
<organism evidence="2 3">
    <name type="scientific">Polysphondylium violaceum</name>
    <dbReference type="NCBI Taxonomy" id="133409"/>
    <lineage>
        <taxon>Eukaryota</taxon>
        <taxon>Amoebozoa</taxon>
        <taxon>Evosea</taxon>
        <taxon>Eumycetozoa</taxon>
        <taxon>Dictyostelia</taxon>
        <taxon>Dictyosteliales</taxon>
        <taxon>Dictyosteliaceae</taxon>
        <taxon>Polysphondylium</taxon>
    </lineage>
</organism>
<accession>A0A8J4V311</accession>
<evidence type="ECO:0000259" key="1">
    <source>
        <dbReference type="Pfam" id="PF00144"/>
    </source>
</evidence>